<evidence type="ECO:0000256" key="1">
    <source>
        <dbReference type="ARBA" id="ARBA00000822"/>
    </source>
</evidence>
<dbReference type="PROSITE" id="PS50940">
    <property type="entry name" value="CHIT_BIND_II"/>
    <property type="match status" value="1"/>
</dbReference>
<dbReference type="EC" id="3.2.1.14" evidence="2"/>
<dbReference type="Proteomes" id="UP001158576">
    <property type="component" value="Chromosome 1"/>
</dbReference>
<keyword evidence="6" id="KW-1185">Reference proteome</keyword>
<evidence type="ECO:0000256" key="2">
    <source>
        <dbReference type="ARBA" id="ARBA00012729"/>
    </source>
</evidence>
<evidence type="ECO:0000313" key="6">
    <source>
        <dbReference type="Proteomes" id="UP001158576"/>
    </source>
</evidence>
<evidence type="ECO:0000256" key="3">
    <source>
        <dbReference type="ARBA" id="ARBA00023024"/>
    </source>
</evidence>
<accession>A0ABN7SS47</accession>
<dbReference type="EMBL" id="OU015566">
    <property type="protein sequence ID" value="CAG5103388.1"/>
    <property type="molecule type" value="Genomic_DNA"/>
</dbReference>
<organism evidence="5 6">
    <name type="scientific">Oikopleura dioica</name>
    <name type="common">Tunicate</name>
    <dbReference type="NCBI Taxonomy" id="34765"/>
    <lineage>
        <taxon>Eukaryota</taxon>
        <taxon>Metazoa</taxon>
        <taxon>Chordata</taxon>
        <taxon>Tunicata</taxon>
        <taxon>Appendicularia</taxon>
        <taxon>Copelata</taxon>
        <taxon>Oikopleuridae</taxon>
        <taxon>Oikopleura</taxon>
    </lineage>
</organism>
<sequence length="100" mass="11685">MKLLFLAAFVQAQNHDQEAMAFCNNYCQDKPDTHYPDTGFCLNGTYLNPKDCSSYFRCWERGSVGDKLFCPIGLVWNDEYKICDWPYNLDSDDECYEPLK</sequence>
<keyword evidence="3" id="KW-0119">Carbohydrate metabolism</keyword>
<keyword evidence="3" id="KW-0624">Polysaccharide degradation</keyword>
<dbReference type="Pfam" id="PF01607">
    <property type="entry name" value="CBM_14"/>
    <property type="match status" value="1"/>
</dbReference>
<comment type="catalytic activity">
    <reaction evidence="1">
        <text>Random endo-hydrolysis of N-acetyl-beta-D-glucosaminide (1-&gt;4)-beta-linkages in chitin and chitodextrins.</text>
        <dbReference type="EC" id="3.2.1.14"/>
    </reaction>
</comment>
<dbReference type="Gene3D" id="2.170.140.10">
    <property type="entry name" value="Chitin binding domain"/>
    <property type="match status" value="1"/>
</dbReference>
<protein>
    <recommendedName>
        <fullName evidence="2">chitinase</fullName>
        <ecNumber evidence="2">3.2.1.14</ecNumber>
    </recommendedName>
</protein>
<evidence type="ECO:0000259" key="4">
    <source>
        <dbReference type="PROSITE" id="PS50940"/>
    </source>
</evidence>
<reference evidence="5 6" key="1">
    <citation type="submission" date="2021-04" db="EMBL/GenBank/DDBJ databases">
        <authorList>
            <person name="Bliznina A."/>
        </authorList>
    </citation>
    <scope>NUCLEOTIDE SEQUENCE [LARGE SCALE GENOMIC DNA]</scope>
</reference>
<gene>
    <name evidence="5" type="ORF">OKIOD_LOCUS9515</name>
</gene>
<keyword evidence="3" id="KW-0146">Chitin degradation</keyword>
<proteinExistence type="predicted"/>
<dbReference type="SMART" id="SM00494">
    <property type="entry name" value="ChtBD2"/>
    <property type="match status" value="1"/>
</dbReference>
<evidence type="ECO:0000313" key="5">
    <source>
        <dbReference type="EMBL" id="CAG5103388.1"/>
    </source>
</evidence>
<feature type="domain" description="Chitin-binding type-2" evidence="4">
    <location>
        <begin position="38"/>
        <end position="97"/>
    </location>
</feature>
<dbReference type="SUPFAM" id="SSF57625">
    <property type="entry name" value="Invertebrate chitin-binding proteins"/>
    <property type="match status" value="1"/>
</dbReference>
<name>A0ABN7SS47_OIKDI</name>
<dbReference type="InterPro" id="IPR036508">
    <property type="entry name" value="Chitin-bd_dom_sf"/>
</dbReference>
<dbReference type="InterPro" id="IPR002557">
    <property type="entry name" value="Chitin-bd_dom"/>
</dbReference>